<organism evidence="2 3">
    <name type="scientific">Meganyctiphanes norvegica</name>
    <name type="common">Northern krill</name>
    <name type="synonym">Thysanopoda norvegica</name>
    <dbReference type="NCBI Taxonomy" id="48144"/>
    <lineage>
        <taxon>Eukaryota</taxon>
        <taxon>Metazoa</taxon>
        <taxon>Ecdysozoa</taxon>
        <taxon>Arthropoda</taxon>
        <taxon>Crustacea</taxon>
        <taxon>Multicrustacea</taxon>
        <taxon>Malacostraca</taxon>
        <taxon>Eumalacostraca</taxon>
        <taxon>Eucarida</taxon>
        <taxon>Euphausiacea</taxon>
        <taxon>Euphausiidae</taxon>
        <taxon>Meganyctiphanes</taxon>
    </lineage>
</organism>
<evidence type="ECO:0000256" key="1">
    <source>
        <dbReference type="SAM" id="MobiDB-lite"/>
    </source>
</evidence>
<feature type="non-terminal residue" evidence="2">
    <location>
        <position position="1"/>
    </location>
</feature>
<name>A0AAV2SF95_MEGNR</name>
<evidence type="ECO:0000313" key="3">
    <source>
        <dbReference type="Proteomes" id="UP001497623"/>
    </source>
</evidence>
<feature type="compositionally biased region" description="Polar residues" evidence="1">
    <location>
        <begin position="1"/>
        <end position="17"/>
    </location>
</feature>
<accession>A0AAV2SF95</accession>
<dbReference type="Proteomes" id="UP001497623">
    <property type="component" value="Unassembled WGS sequence"/>
</dbReference>
<keyword evidence="3" id="KW-1185">Reference proteome</keyword>
<proteinExistence type="predicted"/>
<evidence type="ECO:0000313" key="2">
    <source>
        <dbReference type="EMBL" id="CAL4193513.1"/>
    </source>
</evidence>
<sequence>QHHQHTTMSPVPSQVSGRVTDETKGDAACDEIGRTSIGTNTPGNSGEFIRTCRHMGMTQSSPLCEICTLIKSKYSAITPAERRLYSAKETDYREQMDDNGMVTISVPVEHRKTVENYVNAMIALDYVQRNHADILLYSCDDTNEIVGCKRKFLKK</sequence>
<feature type="region of interest" description="Disordered" evidence="1">
    <location>
        <begin position="1"/>
        <end position="22"/>
    </location>
</feature>
<dbReference type="AlphaFoldDB" id="A0AAV2SF95"/>
<reference evidence="2 3" key="1">
    <citation type="submission" date="2024-05" db="EMBL/GenBank/DDBJ databases">
        <authorList>
            <person name="Wallberg A."/>
        </authorList>
    </citation>
    <scope>NUCLEOTIDE SEQUENCE [LARGE SCALE GENOMIC DNA]</scope>
</reference>
<protein>
    <submittedName>
        <fullName evidence="2">Uncharacterized protein</fullName>
    </submittedName>
</protein>
<gene>
    <name evidence="2" type="ORF">MNOR_LOCUS36861</name>
</gene>
<dbReference type="EMBL" id="CAXKWB010069980">
    <property type="protein sequence ID" value="CAL4193513.1"/>
    <property type="molecule type" value="Genomic_DNA"/>
</dbReference>
<comment type="caution">
    <text evidence="2">The sequence shown here is derived from an EMBL/GenBank/DDBJ whole genome shotgun (WGS) entry which is preliminary data.</text>
</comment>